<evidence type="ECO:0000313" key="3">
    <source>
        <dbReference type="Proteomes" id="UP000827092"/>
    </source>
</evidence>
<organism evidence="2 3">
    <name type="scientific">Oedothorax gibbosus</name>
    <dbReference type="NCBI Taxonomy" id="931172"/>
    <lineage>
        <taxon>Eukaryota</taxon>
        <taxon>Metazoa</taxon>
        <taxon>Ecdysozoa</taxon>
        <taxon>Arthropoda</taxon>
        <taxon>Chelicerata</taxon>
        <taxon>Arachnida</taxon>
        <taxon>Araneae</taxon>
        <taxon>Araneomorphae</taxon>
        <taxon>Entelegynae</taxon>
        <taxon>Araneoidea</taxon>
        <taxon>Linyphiidae</taxon>
        <taxon>Erigoninae</taxon>
        <taxon>Oedothorax</taxon>
    </lineage>
</organism>
<feature type="chain" id="PRO_5043910797" description="Secreted protein" evidence="1">
    <location>
        <begin position="30"/>
        <end position="143"/>
    </location>
</feature>
<comment type="caution">
    <text evidence="2">The sequence shown here is derived from an EMBL/GenBank/DDBJ whole genome shotgun (WGS) entry which is preliminary data.</text>
</comment>
<dbReference type="EMBL" id="JAFNEN010002877">
    <property type="protein sequence ID" value="KAG8172285.1"/>
    <property type="molecule type" value="Genomic_DNA"/>
</dbReference>
<protein>
    <recommendedName>
        <fullName evidence="4">Secreted protein</fullName>
    </recommendedName>
</protein>
<keyword evidence="3" id="KW-1185">Reference proteome</keyword>
<accession>A0AAV6TKI1</accession>
<dbReference type="AlphaFoldDB" id="A0AAV6TKI1"/>
<gene>
    <name evidence="2" type="ORF">JTE90_016524</name>
</gene>
<proteinExistence type="predicted"/>
<name>A0AAV6TKI1_9ARAC</name>
<dbReference type="Proteomes" id="UP000827092">
    <property type="component" value="Unassembled WGS sequence"/>
</dbReference>
<evidence type="ECO:0000256" key="1">
    <source>
        <dbReference type="SAM" id="SignalP"/>
    </source>
</evidence>
<evidence type="ECO:0008006" key="4">
    <source>
        <dbReference type="Google" id="ProtNLM"/>
    </source>
</evidence>
<reference evidence="2 3" key="1">
    <citation type="journal article" date="2022" name="Nat. Ecol. Evol.">
        <title>A masculinizing supergene underlies an exaggerated male reproductive morph in a spider.</title>
        <authorList>
            <person name="Hendrickx F."/>
            <person name="De Corte Z."/>
            <person name="Sonet G."/>
            <person name="Van Belleghem S.M."/>
            <person name="Kostlbacher S."/>
            <person name="Vangestel C."/>
        </authorList>
    </citation>
    <scope>NUCLEOTIDE SEQUENCE [LARGE SCALE GENOMIC DNA]</scope>
    <source>
        <strain evidence="2">W744_W776</strain>
    </source>
</reference>
<feature type="signal peptide" evidence="1">
    <location>
        <begin position="1"/>
        <end position="29"/>
    </location>
</feature>
<evidence type="ECO:0000313" key="2">
    <source>
        <dbReference type="EMBL" id="KAG8172285.1"/>
    </source>
</evidence>
<sequence>MIPHRISRATRLPLRSFTVLLTLLFKVLCTFPHGIVAIVSRNNLALGGVYHPIKVALPATAPRRSHPIEPSSYWPRTHFGNSPVRYLLQSPSSGTLTPKPTFPHALASGNSAWASPVHSPFTRKSLLVLFLPYLMLNSSGYLV</sequence>
<keyword evidence="1" id="KW-0732">Signal</keyword>